<feature type="compositionally biased region" description="Polar residues" evidence="1">
    <location>
        <begin position="200"/>
        <end position="211"/>
    </location>
</feature>
<dbReference type="EMBL" id="JARYMX010000001">
    <property type="protein sequence ID" value="KAJ9564782.1"/>
    <property type="molecule type" value="Genomic_DNA"/>
</dbReference>
<protein>
    <recommendedName>
        <fullName evidence="2">Retroviral polymerase SH3-like domain-containing protein</fullName>
    </recommendedName>
</protein>
<organism evidence="3 4">
    <name type="scientific">Centaurea solstitialis</name>
    <name type="common">yellow star-thistle</name>
    <dbReference type="NCBI Taxonomy" id="347529"/>
    <lineage>
        <taxon>Eukaryota</taxon>
        <taxon>Viridiplantae</taxon>
        <taxon>Streptophyta</taxon>
        <taxon>Embryophyta</taxon>
        <taxon>Tracheophyta</taxon>
        <taxon>Spermatophyta</taxon>
        <taxon>Magnoliopsida</taxon>
        <taxon>eudicotyledons</taxon>
        <taxon>Gunneridae</taxon>
        <taxon>Pentapetalae</taxon>
        <taxon>asterids</taxon>
        <taxon>campanulids</taxon>
        <taxon>Asterales</taxon>
        <taxon>Asteraceae</taxon>
        <taxon>Carduoideae</taxon>
        <taxon>Cardueae</taxon>
        <taxon>Centaureinae</taxon>
        <taxon>Centaurea</taxon>
    </lineage>
</organism>
<evidence type="ECO:0000313" key="3">
    <source>
        <dbReference type="EMBL" id="KAJ9564782.1"/>
    </source>
</evidence>
<evidence type="ECO:0000256" key="1">
    <source>
        <dbReference type="SAM" id="MobiDB-lite"/>
    </source>
</evidence>
<proteinExistence type="predicted"/>
<dbReference type="InterPro" id="IPR057670">
    <property type="entry name" value="SH3_retrovirus"/>
</dbReference>
<evidence type="ECO:0000313" key="4">
    <source>
        <dbReference type="Proteomes" id="UP001172457"/>
    </source>
</evidence>
<name>A0AA38WKU3_9ASTR</name>
<sequence>MIDAKDGIALNNNFVKRVLCSRVVDLIATLHLWKHKWVLDQADKVAYGCKMTQKYNCYVLNDRDDLGKFEPKSDESIFIGYSHNLKAFRVFNKRTRTILESSNVDFSETETYFVASPSNVDASFPELFTTPPSTDSSTNSFALDFIDLADYDLPTLTGPIVVPAHAGSTTTSVTSDAFITEPSSSTSTNSVTPESAVSPLETSSAASPKPV</sequence>
<accession>A0AA38WKU3</accession>
<feature type="domain" description="Retroviral polymerase SH3-like" evidence="2">
    <location>
        <begin position="56"/>
        <end position="115"/>
    </location>
</feature>
<dbReference type="Pfam" id="PF25597">
    <property type="entry name" value="SH3_retrovirus"/>
    <property type="match status" value="1"/>
</dbReference>
<keyword evidence="4" id="KW-1185">Reference proteome</keyword>
<comment type="caution">
    <text evidence="3">The sequence shown here is derived from an EMBL/GenBank/DDBJ whole genome shotgun (WGS) entry which is preliminary data.</text>
</comment>
<dbReference type="AlphaFoldDB" id="A0AA38WKU3"/>
<evidence type="ECO:0000259" key="2">
    <source>
        <dbReference type="Pfam" id="PF25597"/>
    </source>
</evidence>
<reference evidence="3" key="1">
    <citation type="submission" date="2023-03" db="EMBL/GenBank/DDBJ databases">
        <title>Chromosome-scale reference genome and RAD-based genetic map of yellow starthistle (Centaurea solstitialis) reveal putative structural variation and QTLs associated with invader traits.</title>
        <authorList>
            <person name="Reatini B."/>
            <person name="Cang F.A."/>
            <person name="Jiang Q."/>
            <person name="Mckibben M.T.W."/>
            <person name="Barker M.S."/>
            <person name="Rieseberg L.H."/>
            <person name="Dlugosch K.M."/>
        </authorList>
    </citation>
    <scope>NUCLEOTIDE SEQUENCE</scope>
    <source>
        <strain evidence="3">CAN-66</strain>
        <tissue evidence="3">Leaf</tissue>
    </source>
</reference>
<dbReference type="Proteomes" id="UP001172457">
    <property type="component" value="Chromosome 1"/>
</dbReference>
<gene>
    <name evidence="3" type="ORF">OSB04_000748</name>
</gene>
<feature type="region of interest" description="Disordered" evidence="1">
    <location>
        <begin position="179"/>
        <end position="211"/>
    </location>
</feature>
<feature type="compositionally biased region" description="Low complexity" evidence="1">
    <location>
        <begin position="180"/>
        <end position="195"/>
    </location>
</feature>